<dbReference type="GO" id="GO:0005801">
    <property type="term" value="C:cis-Golgi network"/>
    <property type="evidence" value="ECO:0007669"/>
    <property type="project" value="InterPro"/>
</dbReference>
<dbReference type="Pfam" id="PF20671">
    <property type="entry name" value="COG3_C"/>
    <property type="match status" value="2"/>
</dbReference>
<sequence>MQFELKTVLEEIESRSSRKEYSQLLTECHKLYCEQRLSVIKGIVQQRISEFSRKEALPSLSRSGCAYLMQTANYRSGDEDLDYPAKLERAAQSATEESGDNKSDVVNSWYPPLEKMISCLPKLYRCLQPAVFTGLAQEAVEFCTISIQLLIVISNHSMRLLRKLNTLSTSLALDPQLQPVTPILMLHTSRHSFF</sequence>
<evidence type="ECO:0000259" key="1">
    <source>
        <dbReference type="Pfam" id="PF20671"/>
    </source>
</evidence>
<dbReference type="GO" id="GO:0006891">
    <property type="term" value="P:intra-Golgi vesicle-mediated transport"/>
    <property type="evidence" value="ECO:0007669"/>
    <property type="project" value="TreeGrafter"/>
</dbReference>
<dbReference type="PANTHER" id="PTHR13302:SF8">
    <property type="entry name" value="CONSERVED OLIGOMERIC GOLGI COMPLEX SUBUNIT 3"/>
    <property type="match status" value="1"/>
</dbReference>
<feature type="domain" description="Conserved oligomeric Golgi complex subunit 3 C-terminal" evidence="1">
    <location>
        <begin position="3"/>
        <end position="71"/>
    </location>
</feature>
<dbReference type="GO" id="GO:0016020">
    <property type="term" value="C:membrane"/>
    <property type="evidence" value="ECO:0007669"/>
    <property type="project" value="InterPro"/>
</dbReference>
<feature type="domain" description="Conserved oligomeric Golgi complex subunit 3 C-terminal" evidence="1">
    <location>
        <begin position="72"/>
        <end position="150"/>
    </location>
</feature>
<dbReference type="AlphaFoldDB" id="A0AB40AL62"/>
<dbReference type="RefSeq" id="XP_039115689.1">
    <property type="nucleotide sequence ID" value="XM_039259755.1"/>
</dbReference>
<dbReference type="InterPro" id="IPR048685">
    <property type="entry name" value="COG3_C"/>
</dbReference>
<dbReference type="GeneID" id="120251218"/>
<reference evidence="3 4" key="1">
    <citation type="submission" date="2025-04" db="UniProtKB">
        <authorList>
            <consortium name="RefSeq"/>
        </authorList>
    </citation>
    <scope>IDENTIFICATION</scope>
</reference>
<gene>
    <name evidence="3 4 5" type="primary">LOC120251218</name>
</gene>
<name>A0AB40AL62_DIOCR</name>
<evidence type="ECO:0000313" key="4">
    <source>
        <dbReference type="RefSeq" id="XP_039115689.1"/>
    </source>
</evidence>
<dbReference type="GO" id="GO:0017119">
    <property type="term" value="C:Golgi transport complex"/>
    <property type="evidence" value="ECO:0007669"/>
    <property type="project" value="TreeGrafter"/>
</dbReference>
<dbReference type="InterPro" id="IPR007265">
    <property type="entry name" value="COG_su3"/>
</dbReference>
<dbReference type="GO" id="GO:0006886">
    <property type="term" value="P:intracellular protein transport"/>
    <property type="evidence" value="ECO:0007669"/>
    <property type="project" value="InterPro"/>
</dbReference>
<dbReference type="GO" id="GO:0007030">
    <property type="term" value="P:Golgi organization"/>
    <property type="evidence" value="ECO:0007669"/>
    <property type="project" value="TreeGrafter"/>
</dbReference>
<proteinExistence type="predicted"/>
<dbReference type="Proteomes" id="UP001515500">
    <property type="component" value="Chromosome 20"/>
</dbReference>
<dbReference type="RefSeq" id="XP_039115690.1">
    <property type="nucleotide sequence ID" value="XM_039259756.1"/>
</dbReference>
<evidence type="ECO:0000313" key="2">
    <source>
        <dbReference type="Proteomes" id="UP001515500"/>
    </source>
</evidence>
<accession>A0AB40AL62</accession>
<protein>
    <submittedName>
        <fullName evidence="3 4">Conserved oligomeric Golgi complex subunit 3-like</fullName>
    </submittedName>
</protein>
<dbReference type="RefSeq" id="XP_039115688.1">
    <property type="nucleotide sequence ID" value="XM_039259754.1"/>
</dbReference>
<organism evidence="2 3">
    <name type="scientific">Dioscorea cayennensis subsp. rotundata</name>
    <name type="common">White Guinea yam</name>
    <name type="synonym">Dioscorea rotundata</name>
    <dbReference type="NCBI Taxonomy" id="55577"/>
    <lineage>
        <taxon>Eukaryota</taxon>
        <taxon>Viridiplantae</taxon>
        <taxon>Streptophyta</taxon>
        <taxon>Embryophyta</taxon>
        <taxon>Tracheophyta</taxon>
        <taxon>Spermatophyta</taxon>
        <taxon>Magnoliopsida</taxon>
        <taxon>Liliopsida</taxon>
        <taxon>Dioscoreales</taxon>
        <taxon>Dioscoreaceae</taxon>
        <taxon>Dioscorea</taxon>
    </lineage>
</organism>
<keyword evidence="2" id="KW-1185">Reference proteome</keyword>
<evidence type="ECO:0000313" key="5">
    <source>
        <dbReference type="RefSeq" id="XP_039115690.1"/>
    </source>
</evidence>
<dbReference type="PANTHER" id="PTHR13302">
    <property type="entry name" value="CONSERVED OLIGOMERIC GOLGI COMPLEX COMPONENT 3"/>
    <property type="match status" value="1"/>
</dbReference>
<evidence type="ECO:0000313" key="3">
    <source>
        <dbReference type="RefSeq" id="XP_039115688.1"/>
    </source>
</evidence>